<dbReference type="InterPro" id="IPR001315">
    <property type="entry name" value="CARD"/>
</dbReference>
<keyword evidence="3" id="KW-1185">Reference proteome</keyword>
<dbReference type="RefSeq" id="WP_257490045.1">
    <property type="nucleotide sequence ID" value="NZ_JANJZL010000001.1"/>
</dbReference>
<protein>
    <recommendedName>
        <fullName evidence="1">CARD domain-containing protein</fullName>
    </recommendedName>
</protein>
<dbReference type="Proteomes" id="UP001142078">
    <property type="component" value="Unassembled WGS sequence"/>
</dbReference>
<feature type="domain" description="CARD" evidence="1">
    <location>
        <begin position="1"/>
        <end position="79"/>
    </location>
</feature>
<dbReference type="EMBL" id="JANJZL010000001">
    <property type="protein sequence ID" value="MCR2042622.1"/>
    <property type="molecule type" value="Genomic_DNA"/>
</dbReference>
<name>A0A9X2MCU5_9FIRM</name>
<sequence>MENLTNIKDYKKENEDFYNSMNQKLDYLLQQQKDILTEQEKQRIRTMTIEEVQTEMLRVMHEMKFNLDKINSLLGRGEE</sequence>
<comment type="caution">
    <text evidence="2">The sequence shown here is derived from an EMBL/GenBank/DDBJ whole genome shotgun (WGS) entry which is preliminary data.</text>
</comment>
<dbReference type="AlphaFoldDB" id="A0A9X2MCU5"/>
<gene>
    <name evidence="2" type="ORF">NSA23_00695</name>
</gene>
<proteinExistence type="predicted"/>
<evidence type="ECO:0000313" key="2">
    <source>
        <dbReference type="EMBL" id="MCR2042622.1"/>
    </source>
</evidence>
<evidence type="ECO:0000313" key="3">
    <source>
        <dbReference type="Proteomes" id="UP001142078"/>
    </source>
</evidence>
<organism evidence="2 3">
    <name type="scientific">Anaerosalibacter massiliensis</name>
    <dbReference type="NCBI Taxonomy" id="1347392"/>
    <lineage>
        <taxon>Bacteria</taxon>
        <taxon>Bacillati</taxon>
        <taxon>Bacillota</taxon>
        <taxon>Tissierellia</taxon>
        <taxon>Tissierellales</taxon>
        <taxon>Sporanaerobacteraceae</taxon>
        <taxon>Anaerosalibacter</taxon>
    </lineage>
</organism>
<accession>A0A9X2MCU5</accession>
<reference evidence="2" key="1">
    <citation type="submission" date="2022-07" db="EMBL/GenBank/DDBJ databases">
        <title>Enhanced cultured diversity of the mouse gut microbiota enables custom-made synthetic communities.</title>
        <authorList>
            <person name="Afrizal A."/>
        </authorList>
    </citation>
    <scope>NUCLEOTIDE SEQUENCE</scope>
    <source>
        <strain evidence="2">DSM 29482</strain>
    </source>
</reference>
<dbReference type="PROSITE" id="PS50209">
    <property type="entry name" value="CARD"/>
    <property type="match status" value="1"/>
</dbReference>
<evidence type="ECO:0000259" key="1">
    <source>
        <dbReference type="PROSITE" id="PS50209"/>
    </source>
</evidence>